<dbReference type="PROSITE" id="PS51257">
    <property type="entry name" value="PROKAR_LIPOPROTEIN"/>
    <property type="match status" value="1"/>
</dbReference>
<evidence type="ECO:0000256" key="3">
    <source>
        <dbReference type="ARBA" id="ARBA00022729"/>
    </source>
</evidence>
<dbReference type="InterPro" id="IPR012944">
    <property type="entry name" value="SusD_RagB_dom"/>
</dbReference>
<evidence type="ECO:0000256" key="1">
    <source>
        <dbReference type="ARBA" id="ARBA00004442"/>
    </source>
</evidence>
<evidence type="ECO:0000256" key="5">
    <source>
        <dbReference type="ARBA" id="ARBA00023237"/>
    </source>
</evidence>
<comment type="subcellular location">
    <subcellularLocation>
        <location evidence="1">Cell outer membrane</location>
    </subcellularLocation>
</comment>
<proteinExistence type="inferred from homology"/>
<sequence length="547" mass="61828">MKNIPILLFTLFLLAGCTDLTEEILDTAVGRGVLESPEAADQILAPVYARMNDMYGSHNWLFNLQSVASDESIVPFRGGTDWFDGGIFIEMHQHSWTPFHATVRNVWSHVTQGIARAAGAQQVIAEINGPERYIAEARAMGAYYNYLLLDHYGISFRKLPEEVGTPILSTVLRGAEAFDFIIGEIDAVETQLGTKTEVGSTRFSKAAAWGLKARMLLNKAVYVNRYAPSFSFDNADMALVVQYTTQIINSGQYALETEDYFSIWNINNHDHREHIFAFDQRLETNGSNRHAWFGTSRSRHGSLTNILAVGSDGVSLTTDFYNKWEGNRDDPRYFQRNLPDGGSIPDTQFRWNRGIQVGQQYGIVLDQNNRFKRTPNGELVIEKLVNRTRTGEDVVYTVEVDLNNNRGHSNGPRAFKIAFDPMAQTGQCCSRVNIPLIRMGDVYLMRAEAEFRRGNTQAALDDVNALRAARGARLLESIDLERLYLERTYELYVEFLARTDAIRFGKWENQWIDKTSSNPIRRVFPIPQNVIDAASGSPGYLQQNQGY</sequence>
<evidence type="ECO:0000256" key="2">
    <source>
        <dbReference type="ARBA" id="ARBA00006275"/>
    </source>
</evidence>
<dbReference type="InterPro" id="IPR011990">
    <property type="entry name" value="TPR-like_helical_dom_sf"/>
</dbReference>
<evidence type="ECO:0000256" key="4">
    <source>
        <dbReference type="ARBA" id="ARBA00023136"/>
    </source>
</evidence>
<dbReference type="Gene3D" id="1.25.40.390">
    <property type="match status" value="1"/>
</dbReference>
<reference evidence="7 8" key="1">
    <citation type="submission" date="2013-02" db="EMBL/GenBank/DDBJ databases">
        <title>A novel strain isolated from Lonar lake, Maharashtra, India.</title>
        <authorList>
            <person name="Singh A."/>
        </authorList>
    </citation>
    <scope>NUCLEOTIDE SEQUENCE [LARGE SCALE GENOMIC DNA]</scope>
    <source>
        <strain evidence="7 8">AK24</strain>
    </source>
</reference>
<evidence type="ECO:0000313" key="8">
    <source>
        <dbReference type="Proteomes" id="UP000013909"/>
    </source>
</evidence>
<organism evidence="7 8">
    <name type="scientific">Lunatimonas lonarensis</name>
    <dbReference type="NCBI Taxonomy" id="1232681"/>
    <lineage>
        <taxon>Bacteria</taxon>
        <taxon>Pseudomonadati</taxon>
        <taxon>Bacteroidota</taxon>
        <taxon>Cytophagia</taxon>
        <taxon>Cytophagales</taxon>
        <taxon>Cyclobacteriaceae</taxon>
    </lineage>
</organism>
<dbReference type="EMBL" id="AQHR01000040">
    <property type="protein sequence ID" value="EON78281.1"/>
    <property type="molecule type" value="Genomic_DNA"/>
</dbReference>
<dbReference type="GO" id="GO:0009279">
    <property type="term" value="C:cell outer membrane"/>
    <property type="evidence" value="ECO:0007669"/>
    <property type="project" value="UniProtKB-SubCell"/>
</dbReference>
<comment type="similarity">
    <text evidence="2">Belongs to the SusD family.</text>
</comment>
<keyword evidence="5" id="KW-0998">Cell outer membrane</keyword>
<dbReference type="STRING" id="1232681.ADIS_1144"/>
<dbReference type="AlphaFoldDB" id="R7ZVV2"/>
<dbReference type="SUPFAM" id="SSF48452">
    <property type="entry name" value="TPR-like"/>
    <property type="match status" value="1"/>
</dbReference>
<name>R7ZVV2_9BACT</name>
<dbReference type="Proteomes" id="UP000013909">
    <property type="component" value="Unassembled WGS sequence"/>
</dbReference>
<keyword evidence="3" id="KW-0732">Signal</keyword>
<dbReference type="OrthoDB" id="5694214at2"/>
<comment type="caution">
    <text evidence="7">The sequence shown here is derived from an EMBL/GenBank/DDBJ whole genome shotgun (WGS) entry which is preliminary data.</text>
</comment>
<accession>R7ZVV2</accession>
<protein>
    <submittedName>
        <fullName evidence="7">SusD, outer membrane protein</fullName>
    </submittedName>
</protein>
<dbReference type="Pfam" id="PF07980">
    <property type="entry name" value="SusD_RagB"/>
    <property type="match status" value="1"/>
</dbReference>
<keyword evidence="4" id="KW-0472">Membrane</keyword>
<gene>
    <name evidence="7" type="ORF">ADIS_1144</name>
</gene>
<keyword evidence="8" id="KW-1185">Reference proteome</keyword>
<evidence type="ECO:0000313" key="7">
    <source>
        <dbReference type="EMBL" id="EON78281.1"/>
    </source>
</evidence>
<dbReference type="PATRIC" id="fig|1288963.3.peg.1141"/>
<evidence type="ECO:0000259" key="6">
    <source>
        <dbReference type="Pfam" id="PF07980"/>
    </source>
</evidence>
<dbReference type="RefSeq" id="WP_010853290.1">
    <property type="nucleotide sequence ID" value="NZ_AQHR01000040.1"/>
</dbReference>
<feature type="domain" description="RagB/SusD" evidence="6">
    <location>
        <begin position="330"/>
        <end position="504"/>
    </location>
</feature>